<evidence type="ECO:0000313" key="2">
    <source>
        <dbReference type="EMBL" id="GGT80281.1"/>
    </source>
</evidence>
<reference evidence="2" key="1">
    <citation type="journal article" date="2014" name="Int. J. Syst. Evol. Microbiol.">
        <title>Complete genome sequence of Corynebacterium casei LMG S-19264T (=DSM 44701T), isolated from a smear-ripened cheese.</title>
        <authorList>
            <consortium name="US DOE Joint Genome Institute (JGI-PGF)"/>
            <person name="Walter F."/>
            <person name="Albersmeier A."/>
            <person name="Kalinowski J."/>
            <person name="Ruckert C."/>
        </authorList>
    </citation>
    <scope>NUCLEOTIDE SEQUENCE</scope>
    <source>
        <strain evidence="2">JCM 4125</strain>
    </source>
</reference>
<feature type="compositionally biased region" description="Basic and acidic residues" evidence="1">
    <location>
        <begin position="1"/>
        <end position="10"/>
    </location>
</feature>
<dbReference type="EMBL" id="BMSA01000025">
    <property type="protein sequence ID" value="GGT80281.1"/>
    <property type="molecule type" value="Genomic_DNA"/>
</dbReference>
<evidence type="ECO:0000256" key="1">
    <source>
        <dbReference type="SAM" id="MobiDB-lite"/>
    </source>
</evidence>
<name>A0A918HNF2_9ACTN</name>
<evidence type="ECO:0000313" key="3">
    <source>
        <dbReference type="Proteomes" id="UP000646776"/>
    </source>
</evidence>
<keyword evidence="3" id="KW-1185">Reference proteome</keyword>
<dbReference type="Proteomes" id="UP000646776">
    <property type="component" value="Unassembled WGS sequence"/>
</dbReference>
<sequence>MAERGERVDEAASAPWSTSDEPQGTGSRVQQQVLAGESGRCRGVVREGGRVITYNGCPGR</sequence>
<comment type="caution">
    <text evidence="2">The sequence shown here is derived from an EMBL/GenBank/DDBJ whole genome shotgun (WGS) entry which is preliminary data.</text>
</comment>
<gene>
    <name evidence="2" type="ORF">GCM10010226_68590</name>
</gene>
<reference evidence="2" key="2">
    <citation type="submission" date="2020-09" db="EMBL/GenBank/DDBJ databases">
        <authorList>
            <person name="Sun Q."/>
            <person name="Ohkuma M."/>
        </authorList>
    </citation>
    <scope>NUCLEOTIDE SEQUENCE</scope>
    <source>
        <strain evidence="2">JCM 4125</strain>
    </source>
</reference>
<proteinExistence type="predicted"/>
<feature type="region of interest" description="Disordered" evidence="1">
    <location>
        <begin position="1"/>
        <end position="37"/>
    </location>
</feature>
<organism evidence="2 3">
    <name type="scientific">Streptomyces phaeofaciens</name>
    <dbReference type="NCBI Taxonomy" id="68254"/>
    <lineage>
        <taxon>Bacteria</taxon>
        <taxon>Bacillati</taxon>
        <taxon>Actinomycetota</taxon>
        <taxon>Actinomycetes</taxon>
        <taxon>Kitasatosporales</taxon>
        <taxon>Streptomycetaceae</taxon>
        <taxon>Streptomyces</taxon>
    </lineage>
</organism>
<accession>A0A918HNF2</accession>
<protein>
    <submittedName>
        <fullName evidence="2">Uncharacterized protein</fullName>
    </submittedName>
</protein>
<feature type="compositionally biased region" description="Polar residues" evidence="1">
    <location>
        <begin position="15"/>
        <end position="33"/>
    </location>
</feature>
<dbReference type="AlphaFoldDB" id="A0A918HNF2"/>